<keyword evidence="2" id="KW-1185">Reference proteome</keyword>
<evidence type="ECO:0000313" key="1">
    <source>
        <dbReference type="EMBL" id="KAH9384374.1"/>
    </source>
</evidence>
<dbReference type="OrthoDB" id="6582261at2759"/>
<evidence type="ECO:0008006" key="3">
    <source>
        <dbReference type="Google" id="ProtNLM"/>
    </source>
</evidence>
<dbReference type="AlphaFoldDB" id="A0A9J6H9D7"/>
<gene>
    <name evidence="1" type="ORF">HPB48_026381</name>
</gene>
<reference evidence="1 2" key="1">
    <citation type="journal article" date="2020" name="Cell">
        <title>Large-Scale Comparative Analyses of Tick Genomes Elucidate Their Genetic Diversity and Vector Capacities.</title>
        <authorList>
            <consortium name="Tick Genome and Microbiome Consortium (TIGMIC)"/>
            <person name="Jia N."/>
            <person name="Wang J."/>
            <person name="Shi W."/>
            <person name="Du L."/>
            <person name="Sun Y."/>
            <person name="Zhan W."/>
            <person name="Jiang J.F."/>
            <person name="Wang Q."/>
            <person name="Zhang B."/>
            <person name="Ji P."/>
            <person name="Bell-Sakyi L."/>
            <person name="Cui X.M."/>
            <person name="Yuan T.T."/>
            <person name="Jiang B.G."/>
            <person name="Yang W.F."/>
            <person name="Lam T.T."/>
            <person name="Chang Q.C."/>
            <person name="Ding S.J."/>
            <person name="Wang X.J."/>
            <person name="Zhu J.G."/>
            <person name="Ruan X.D."/>
            <person name="Zhao L."/>
            <person name="Wei J.T."/>
            <person name="Ye R.Z."/>
            <person name="Que T.C."/>
            <person name="Du C.H."/>
            <person name="Zhou Y.H."/>
            <person name="Cheng J.X."/>
            <person name="Dai P.F."/>
            <person name="Guo W.B."/>
            <person name="Han X.H."/>
            <person name="Huang E.J."/>
            <person name="Li L.F."/>
            <person name="Wei W."/>
            <person name="Gao Y.C."/>
            <person name="Liu J.Z."/>
            <person name="Shao H.Z."/>
            <person name="Wang X."/>
            <person name="Wang C.C."/>
            <person name="Yang T.C."/>
            <person name="Huo Q.B."/>
            <person name="Li W."/>
            <person name="Chen H.Y."/>
            <person name="Chen S.E."/>
            <person name="Zhou L.G."/>
            <person name="Ni X.B."/>
            <person name="Tian J.H."/>
            <person name="Sheng Y."/>
            <person name="Liu T."/>
            <person name="Pan Y.S."/>
            <person name="Xia L.Y."/>
            <person name="Li J."/>
            <person name="Zhao F."/>
            <person name="Cao W.C."/>
        </authorList>
    </citation>
    <scope>NUCLEOTIDE SEQUENCE [LARGE SCALE GENOMIC DNA]</scope>
    <source>
        <strain evidence="1">HaeL-2018</strain>
    </source>
</reference>
<organism evidence="1 2">
    <name type="scientific">Haemaphysalis longicornis</name>
    <name type="common">Bush tick</name>
    <dbReference type="NCBI Taxonomy" id="44386"/>
    <lineage>
        <taxon>Eukaryota</taxon>
        <taxon>Metazoa</taxon>
        <taxon>Ecdysozoa</taxon>
        <taxon>Arthropoda</taxon>
        <taxon>Chelicerata</taxon>
        <taxon>Arachnida</taxon>
        <taxon>Acari</taxon>
        <taxon>Parasitiformes</taxon>
        <taxon>Ixodida</taxon>
        <taxon>Ixodoidea</taxon>
        <taxon>Ixodidae</taxon>
        <taxon>Haemaphysalinae</taxon>
        <taxon>Haemaphysalis</taxon>
    </lineage>
</organism>
<dbReference type="Proteomes" id="UP000821853">
    <property type="component" value="Unassembled WGS sequence"/>
</dbReference>
<sequence length="70" mass="7723">MTTYERLLQKLPNVPRQDVHDFGDGAYSVPDSSCTRYYDVEAELGFCTCPAGSQGAFCKPQAVVHHHYGG</sequence>
<dbReference type="VEuPathDB" id="VectorBase:HLOH_046641"/>
<comment type="caution">
    <text evidence="1">The sequence shown here is derived from an EMBL/GenBank/DDBJ whole genome shotgun (WGS) entry which is preliminary data.</text>
</comment>
<dbReference type="EMBL" id="JABSTR010002235">
    <property type="protein sequence ID" value="KAH9384374.1"/>
    <property type="molecule type" value="Genomic_DNA"/>
</dbReference>
<name>A0A9J6H9D7_HAELO</name>
<protein>
    <recommendedName>
        <fullName evidence="3">SWIM-type domain-containing protein</fullName>
    </recommendedName>
</protein>
<proteinExistence type="predicted"/>
<evidence type="ECO:0000313" key="2">
    <source>
        <dbReference type="Proteomes" id="UP000821853"/>
    </source>
</evidence>
<accession>A0A9J6H9D7</accession>